<dbReference type="Proteomes" id="UP000076798">
    <property type="component" value="Unassembled WGS sequence"/>
</dbReference>
<evidence type="ECO:0000259" key="8">
    <source>
        <dbReference type="PROSITE" id="PS50850"/>
    </source>
</evidence>
<name>A0A166CMC2_9AGAM</name>
<evidence type="ECO:0000256" key="6">
    <source>
        <dbReference type="SAM" id="MobiDB-lite"/>
    </source>
</evidence>
<reference evidence="9 10" key="1">
    <citation type="journal article" date="2016" name="Mol. Biol. Evol.">
        <title>Comparative Genomics of Early-Diverging Mushroom-Forming Fungi Provides Insights into the Origins of Lignocellulose Decay Capabilities.</title>
        <authorList>
            <person name="Nagy L.G."/>
            <person name="Riley R."/>
            <person name="Tritt A."/>
            <person name="Adam C."/>
            <person name="Daum C."/>
            <person name="Floudas D."/>
            <person name="Sun H."/>
            <person name="Yadav J.S."/>
            <person name="Pangilinan J."/>
            <person name="Larsson K.H."/>
            <person name="Matsuura K."/>
            <person name="Barry K."/>
            <person name="Labutti K."/>
            <person name="Kuo R."/>
            <person name="Ohm R.A."/>
            <person name="Bhattacharya S.S."/>
            <person name="Shirouzu T."/>
            <person name="Yoshinaga Y."/>
            <person name="Martin F.M."/>
            <person name="Grigoriev I.V."/>
            <person name="Hibbett D.S."/>
        </authorList>
    </citation>
    <scope>NUCLEOTIDE SEQUENCE [LARGE SCALE GENOMIC DNA]</scope>
    <source>
        <strain evidence="9 10">HHB10207 ss-3</strain>
    </source>
</reference>
<dbReference type="STRING" id="1314776.A0A166CMC2"/>
<feature type="transmembrane region" description="Helical" evidence="7">
    <location>
        <begin position="312"/>
        <end position="331"/>
    </location>
</feature>
<evidence type="ECO:0000256" key="4">
    <source>
        <dbReference type="ARBA" id="ARBA00022989"/>
    </source>
</evidence>
<evidence type="ECO:0000313" key="10">
    <source>
        <dbReference type="Proteomes" id="UP000076798"/>
    </source>
</evidence>
<keyword evidence="5 7" id="KW-0472">Membrane</keyword>
<dbReference type="Gene3D" id="1.20.1250.20">
    <property type="entry name" value="MFS general substrate transporter like domains"/>
    <property type="match status" value="1"/>
</dbReference>
<dbReference type="InterPro" id="IPR036259">
    <property type="entry name" value="MFS_trans_sf"/>
</dbReference>
<feature type="transmembrane region" description="Helical" evidence="7">
    <location>
        <begin position="45"/>
        <end position="70"/>
    </location>
</feature>
<proteinExistence type="predicted"/>
<dbReference type="InterPro" id="IPR011701">
    <property type="entry name" value="MFS"/>
</dbReference>
<dbReference type="OrthoDB" id="3437016at2759"/>
<gene>
    <name evidence="9" type="ORF">SISSUDRAFT_1048139</name>
</gene>
<dbReference type="PANTHER" id="PTHR23501">
    <property type="entry name" value="MAJOR FACILITATOR SUPERFAMILY"/>
    <property type="match status" value="1"/>
</dbReference>
<feature type="transmembrane region" description="Helical" evidence="7">
    <location>
        <begin position="138"/>
        <end position="162"/>
    </location>
</feature>
<dbReference type="Pfam" id="PF07690">
    <property type="entry name" value="MFS_1"/>
    <property type="match status" value="2"/>
</dbReference>
<accession>A0A166CMC2</accession>
<protein>
    <submittedName>
        <fullName evidence="9">Vacuolar amino acid permease</fullName>
    </submittedName>
</protein>
<dbReference type="InterPro" id="IPR020846">
    <property type="entry name" value="MFS_dom"/>
</dbReference>
<feature type="region of interest" description="Disordered" evidence="6">
    <location>
        <begin position="1"/>
        <end position="21"/>
    </location>
</feature>
<dbReference type="GO" id="GO:0005886">
    <property type="term" value="C:plasma membrane"/>
    <property type="evidence" value="ECO:0007669"/>
    <property type="project" value="TreeGrafter"/>
</dbReference>
<organism evidence="9 10">
    <name type="scientific">Sistotremastrum suecicum HHB10207 ss-3</name>
    <dbReference type="NCBI Taxonomy" id="1314776"/>
    <lineage>
        <taxon>Eukaryota</taxon>
        <taxon>Fungi</taxon>
        <taxon>Dikarya</taxon>
        <taxon>Basidiomycota</taxon>
        <taxon>Agaricomycotina</taxon>
        <taxon>Agaricomycetes</taxon>
        <taxon>Sistotremastrales</taxon>
        <taxon>Sistotremastraceae</taxon>
        <taxon>Sistotremastrum</taxon>
    </lineage>
</organism>
<dbReference type="SUPFAM" id="SSF103473">
    <property type="entry name" value="MFS general substrate transporter"/>
    <property type="match status" value="1"/>
</dbReference>
<sequence>MTATTDDERTPLLSNGLPVTPDGLDSPVSPISQKAVFKETSFGDLVWILVGLWTAVFLGALDGTIVATLLSPIGSYFNKSNQASYLGTSYLLSVAACTPLYGRLSDIIGRKGAMLLGVGLFTLGTLLCGLAPSMEFLIFARAVAGTGGGGLMTVSSITVTDLVPLRKRGQYQGVANICFGLGAGLGGPLGGWLNDAMGWRFAFLIQIPFLLLSSAVIAWKVNVPLPPAVQSLPLRDKLNRIDYLGSFTLVLTISAVLLPISLKATEDIPWSHPLVWGLLAGSIIPGSAFVWVESNWSPYPILPLRLIKERTVLAVALTNFFVSAQAFSVLYNVPMYFAAVRQASASESGLHLLPNSVALAVGSLFAGWEMRRSGKYWWLIFGSSLMSLLATILLVFWNDGTSWFELWFDIVPSGFGASSAITATLIAIIASASRDDVAVATGITYTFRTVGQVLGVSLSGATVQGVLVRQLRERITGPGSEKIIEQVRHSTSSISDLEPTLRKAALDSYAVAMRVVFIGQVVTAVFLVLSTLPIQEFPLPGSHEEQAEIERRRQERLSNRI</sequence>
<feature type="transmembrane region" description="Helical" evidence="7">
    <location>
        <begin position="274"/>
        <end position="292"/>
    </location>
</feature>
<keyword evidence="4 7" id="KW-1133">Transmembrane helix</keyword>
<dbReference type="PANTHER" id="PTHR23501:SF191">
    <property type="entry name" value="VACUOLAR BASIC AMINO ACID TRANSPORTER 4"/>
    <property type="match status" value="1"/>
</dbReference>
<keyword evidence="3 7" id="KW-0812">Transmembrane</keyword>
<feature type="transmembrane region" description="Helical" evidence="7">
    <location>
        <begin position="351"/>
        <end position="369"/>
    </location>
</feature>
<evidence type="ECO:0000256" key="1">
    <source>
        <dbReference type="ARBA" id="ARBA00004127"/>
    </source>
</evidence>
<comment type="subcellular location">
    <subcellularLocation>
        <location evidence="1">Endomembrane system</location>
        <topology evidence="1">Multi-pass membrane protein</topology>
    </subcellularLocation>
</comment>
<feature type="transmembrane region" description="Helical" evidence="7">
    <location>
        <begin position="410"/>
        <end position="430"/>
    </location>
</feature>
<evidence type="ECO:0000256" key="3">
    <source>
        <dbReference type="ARBA" id="ARBA00022692"/>
    </source>
</evidence>
<dbReference type="EMBL" id="KV428079">
    <property type="protein sequence ID" value="KZT37619.1"/>
    <property type="molecule type" value="Genomic_DNA"/>
</dbReference>
<feature type="transmembrane region" description="Helical" evidence="7">
    <location>
        <begin position="174"/>
        <end position="193"/>
    </location>
</feature>
<feature type="transmembrane region" description="Helical" evidence="7">
    <location>
        <begin position="376"/>
        <end position="398"/>
    </location>
</feature>
<dbReference type="PROSITE" id="PS50850">
    <property type="entry name" value="MFS"/>
    <property type="match status" value="1"/>
</dbReference>
<evidence type="ECO:0000256" key="2">
    <source>
        <dbReference type="ARBA" id="ARBA00022448"/>
    </source>
</evidence>
<keyword evidence="2" id="KW-0813">Transport</keyword>
<feature type="transmembrane region" description="Helical" evidence="7">
    <location>
        <begin position="241"/>
        <end position="262"/>
    </location>
</feature>
<feature type="transmembrane region" description="Helical" evidence="7">
    <location>
        <begin position="199"/>
        <end position="221"/>
    </location>
</feature>
<dbReference type="Gene3D" id="1.20.1720.10">
    <property type="entry name" value="Multidrug resistance protein D"/>
    <property type="match status" value="1"/>
</dbReference>
<evidence type="ECO:0000256" key="7">
    <source>
        <dbReference type="SAM" id="Phobius"/>
    </source>
</evidence>
<dbReference type="GO" id="GO:0015174">
    <property type="term" value="F:basic amino acid transmembrane transporter activity"/>
    <property type="evidence" value="ECO:0007669"/>
    <property type="project" value="TreeGrafter"/>
</dbReference>
<keyword evidence="10" id="KW-1185">Reference proteome</keyword>
<feature type="transmembrane region" description="Helical" evidence="7">
    <location>
        <begin position="113"/>
        <end position="132"/>
    </location>
</feature>
<feature type="transmembrane region" description="Helical" evidence="7">
    <location>
        <begin position="511"/>
        <end position="532"/>
    </location>
</feature>
<feature type="transmembrane region" description="Helical" evidence="7">
    <location>
        <begin position="82"/>
        <end position="101"/>
    </location>
</feature>
<dbReference type="GO" id="GO:0012505">
    <property type="term" value="C:endomembrane system"/>
    <property type="evidence" value="ECO:0007669"/>
    <property type="project" value="UniProtKB-SubCell"/>
</dbReference>
<evidence type="ECO:0000313" key="9">
    <source>
        <dbReference type="EMBL" id="KZT37619.1"/>
    </source>
</evidence>
<evidence type="ECO:0000256" key="5">
    <source>
        <dbReference type="ARBA" id="ARBA00023136"/>
    </source>
</evidence>
<feature type="compositionally biased region" description="Basic and acidic residues" evidence="6">
    <location>
        <begin position="1"/>
        <end position="10"/>
    </location>
</feature>
<feature type="domain" description="Major facilitator superfamily (MFS) profile" evidence="8">
    <location>
        <begin position="48"/>
        <end position="538"/>
    </location>
</feature>
<dbReference type="AlphaFoldDB" id="A0A166CMC2"/>
<dbReference type="GO" id="GO:0000329">
    <property type="term" value="C:fungal-type vacuole membrane"/>
    <property type="evidence" value="ECO:0007669"/>
    <property type="project" value="TreeGrafter"/>
</dbReference>